<name>A0A0C3QHD5_9AGAM</name>
<dbReference type="OrthoDB" id="3248654at2759"/>
<gene>
    <name evidence="1" type="ORF">M407DRAFT_241909</name>
</gene>
<organism evidence="1 2">
    <name type="scientific">Tulasnella calospora MUT 4182</name>
    <dbReference type="NCBI Taxonomy" id="1051891"/>
    <lineage>
        <taxon>Eukaryota</taxon>
        <taxon>Fungi</taxon>
        <taxon>Dikarya</taxon>
        <taxon>Basidiomycota</taxon>
        <taxon>Agaricomycotina</taxon>
        <taxon>Agaricomycetes</taxon>
        <taxon>Cantharellales</taxon>
        <taxon>Tulasnellaceae</taxon>
        <taxon>Tulasnella</taxon>
    </lineage>
</organism>
<dbReference type="EMBL" id="KN822965">
    <property type="protein sequence ID" value="KIO31240.1"/>
    <property type="molecule type" value="Genomic_DNA"/>
</dbReference>
<dbReference type="AlphaFoldDB" id="A0A0C3QHD5"/>
<protein>
    <submittedName>
        <fullName evidence="1">Uncharacterized protein</fullName>
    </submittedName>
</protein>
<dbReference type="HOGENOM" id="CLU_2185887_0_0_1"/>
<sequence>MTRTVMVLSSTSLLERSAPFLGSMIRRVYIQNDDTYEVIEYAWSDATPYTEANNLYATPFIEQGTASASSLQLSRGKPNLYLWTVGAQGGNVKEDDDTHGRNAKSCLYV</sequence>
<reference evidence="1 2" key="1">
    <citation type="submission" date="2014-04" db="EMBL/GenBank/DDBJ databases">
        <authorList>
            <consortium name="DOE Joint Genome Institute"/>
            <person name="Kuo A."/>
            <person name="Girlanda M."/>
            <person name="Perotto S."/>
            <person name="Kohler A."/>
            <person name="Nagy L.G."/>
            <person name="Floudas D."/>
            <person name="Copeland A."/>
            <person name="Barry K.W."/>
            <person name="Cichocki N."/>
            <person name="Veneault-Fourrey C."/>
            <person name="LaButti K."/>
            <person name="Lindquist E.A."/>
            <person name="Lipzen A."/>
            <person name="Lundell T."/>
            <person name="Morin E."/>
            <person name="Murat C."/>
            <person name="Sun H."/>
            <person name="Tunlid A."/>
            <person name="Henrissat B."/>
            <person name="Grigoriev I.V."/>
            <person name="Hibbett D.S."/>
            <person name="Martin F."/>
            <person name="Nordberg H.P."/>
            <person name="Cantor M.N."/>
            <person name="Hua S.X."/>
        </authorList>
    </citation>
    <scope>NUCLEOTIDE SEQUENCE [LARGE SCALE GENOMIC DNA]</scope>
    <source>
        <strain evidence="1 2">MUT 4182</strain>
    </source>
</reference>
<proteinExistence type="predicted"/>
<evidence type="ECO:0000313" key="2">
    <source>
        <dbReference type="Proteomes" id="UP000054248"/>
    </source>
</evidence>
<keyword evidence="2" id="KW-1185">Reference proteome</keyword>
<accession>A0A0C3QHD5</accession>
<dbReference type="Proteomes" id="UP000054248">
    <property type="component" value="Unassembled WGS sequence"/>
</dbReference>
<evidence type="ECO:0000313" key="1">
    <source>
        <dbReference type="EMBL" id="KIO31240.1"/>
    </source>
</evidence>
<reference evidence="2" key="2">
    <citation type="submission" date="2015-01" db="EMBL/GenBank/DDBJ databases">
        <title>Evolutionary Origins and Diversification of the Mycorrhizal Mutualists.</title>
        <authorList>
            <consortium name="DOE Joint Genome Institute"/>
            <consortium name="Mycorrhizal Genomics Consortium"/>
            <person name="Kohler A."/>
            <person name="Kuo A."/>
            <person name="Nagy L.G."/>
            <person name="Floudas D."/>
            <person name="Copeland A."/>
            <person name="Barry K.W."/>
            <person name="Cichocki N."/>
            <person name="Veneault-Fourrey C."/>
            <person name="LaButti K."/>
            <person name="Lindquist E.A."/>
            <person name="Lipzen A."/>
            <person name="Lundell T."/>
            <person name="Morin E."/>
            <person name="Murat C."/>
            <person name="Riley R."/>
            <person name="Ohm R."/>
            <person name="Sun H."/>
            <person name="Tunlid A."/>
            <person name="Henrissat B."/>
            <person name="Grigoriev I.V."/>
            <person name="Hibbett D.S."/>
            <person name="Martin F."/>
        </authorList>
    </citation>
    <scope>NUCLEOTIDE SEQUENCE [LARGE SCALE GENOMIC DNA]</scope>
    <source>
        <strain evidence="2">MUT 4182</strain>
    </source>
</reference>